<dbReference type="EMBL" id="KN839061">
    <property type="protein sequence ID" value="KIJ91061.1"/>
    <property type="molecule type" value="Genomic_DNA"/>
</dbReference>
<proteinExistence type="predicted"/>
<evidence type="ECO:0000313" key="1">
    <source>
        <dbReference type="EMBL" id="KIJ91061.1"/>
    </source>
</evidence>
<keyword evidence="2" id="KW-1185">Reference proteome</keyword>
<dbReference type="OrthoDB" id="3105350at2759"/>
<protein>
    <submittedName>
        <fullName evidence="1">Uncharacterized protein</fullName>
    </submittedName>
</protein>
<feature type="non-terminal residue" evidence="1">
    <location>
        <position position="1"/>
    </location>
</feature>
<name>A0A0C9X0K2_9AGAR</name>
<dbReference type="Proteomes" id="UP000054477">
    <property type="component" value="Unassembled WGS sequence"/>
</dbReference>
<sequence length="128" mass="14717">IILRYRRPQLFPSAPFFLTYRILYAKALYPYQFSVTADLSSEVRPASSFIQRAKLTLRCSYAHNRPIKGSRTHLRTFRKLFLASWSPSSCQPVIRSHMSDLPVLLCTVLGHYASCLYAFRDDQTSPAP</sequence>
<feature type="non-terminal residue" evidence="1">
    <location>
        <position position="128"/>
    </location>
</feature>
<dbReference type="HOGENOM" id="CLU_136553_0_0_1"/>
<reference evidence="2" key="2">
    <citation type="submission" date="2015-01" db="EMBL/GenBank/DDBJ databases">
        <title>Evolutionary Origins and Diversification of the Mycorrhizal Mutualists.</title>
        <authorList>
            <consortium name="DOE Joint Genome Institute"/>
            <consortium name="Mycorrhizal Genomics Consortium"/>
            <person name="Kohler A."/>
            <person name="Kuo A."/>
            <person name="Nagy L.G."/>
            <person name="Floudas D."/>
            <person name="Copeland A."/>
            <person name="Barry K.W."/>
            <person name="Cichocki N."/>
            <person name="Veneault-Fourrey C."/>
            <person name="LaButti K."/>
            <person name="Lindquist E.A."/>
            <person name="Lipzen A."/>
            <person name="Lundell T."/>
            <person name="Morin E."/>
            <person name="Murat C."/>
            <person name="Riley R."/>
            <person name="Ohm R."/>
            <person name="Sun H."/>
            <person name="Tunlid A."/>
            <person name="Henrissat B."/>
            <person name="Grigoriev I.V."/>
            <person name="Hibbett D.S."/>
            <person name="Martin F."/>
        </authorList>
    </citation>
    <scope>NUCLEOTIDE SEQUENCE [LARGE SCALE GENOMIC DNA]</scope>
    <source>
        <strain evidence="2">LaAM-08-1</strain>
    </source>
</reference>
<evidence type="ECO:0000313" key="2">
    <source>
        <dbReference type="Proteomes" id="UP000054477"/>
    </source>
</evidence>
<dbReference type="AlphaFoldDB" id="A0A0C9X0K2"/>
<reference evidence="1 2" key="1">
    <citation type="submission" date="2014-04" db="EMBL/GenBank/DDBJ databases">
        <authorList>
            <consortium name="DOE Joint Genome Institute"/>
            <person name="Kuo A."/>
            <person name="Kohler A."/>
            <person name="Nagy L.G."/>
            <person name="Floudas D."/>
            <person name="Copeland A."/>
            <person name="Barry K.W."/>
            <person name="Cichocki N."/>
            <person name="Veneault-Fourrey C."/>
            <person name="LaButti K."/>
            <person name="Lindquist E.A."/>
            <person name="Lipzen A."/>
            <person name="Lundell T."/>
            <person name="Morin E."/>
            <person name="Murat C."/>
            <person name="Sun H."/>
            <person name="Tunlid A."/>
            <person name="Henrissat B."/>
            <person name="Grigoriev I.V."/>
            <person name="Hibbett D.S."/>
            <person name="Martin F."/>
            <person name="Nordberg H.P."/>
            <person name="Cantor M.N."/>
            <person name="Hua S.X."/>
        </authorList>
    </citation>
    <scope>NUCLEOTIDE SEQUENCE [LARGE SCALE GENOMIC DNA]</scope>
    <source>
        <strain evidence="1 2">LaAM-08-1</strain>
    </source>
</reference>
<accession>A0A0C9X0K2</accession>
<organism evidence="1 2">
    <name type="scientific">Laccaria amethystina LaAM-08-1</name>
    <dbReference type="NCBI Taxonomy" id="1095629"/>
    <lineage>
        <taxon>Eukaryota</taxon>
        <taxon>Fungi</taxon>
        <taxon>Dikarya</taxon>
        <taxon>Basidiomycota</taxon>
        <taxon>Agaricomycotina</taxon>
        <taxon>Agaricomycetes</taxon>
        <taxon>Agaricomycetidae</taxon>
        <taxon>Agaricales</taxon>
        <taxon>Agaricineae</taxon>
        <taxon>Hydnangiaceae</taxon>
        <taxon>Laccaria</taxon>
    </lineage>
</organism>
<gene>
    <name evidence="1" type="ORF">K443DRAFT_115642</name>
</gene>